<comment type="caution">
    <text evidence="1">The sequence shown here is derived from an EMBL/GenBank/DDBJ whole genome shotgun (WGS) entry which is preliminary data.</text>
</comment>
<reference evidence="2" key="1">
    <citation type="journal article" date="2023" name="Nat. Plants">
        <title>Single-cell RNA sequencing provides a high-resolution roadmap for understanding the multicellular compartmentation of specialized metabolism.</title>
        <authorList>
            <person name="Sun S."/>
            <person name="Shen X."/>
            <person name="Li Y."/>
            <person name="Li Y."/>
            <person name="Wang S."/>
            <person name="Li R."/>
            <person name="Zhang H."/>
            <person name="Shen G."/>
            <person name="Guo B."/>
            <person name="Wei J."/>
            <person name="Xu J."/>
            <person name="St-Pierre B."/>
            <person name="Chen S."/>
            <person name="Sun C."/>
        </authorList>
    </citation>
    <scope>NUCLEOTIDE SEQUENCE [LARGE SCALE GENOMIC DNA]</scope>
</reference>
<gene>
    <name evidence="1" type="ORF">M9H77_23914</name>
</gene>
<dbReference type="Proteomes" id="UP001060085">
    <property type="component" value="Linkage Group LG05"/>
</dbReference>
<sequence length="224" mass="24701">MLIIIKIICNNALRAKVFLSETKLRVDCEERSGGLTLQWKAELNVILQSFSKGHIDVLIQGQQCAWSFTAFMAFGNGHEGRLVAIIEENWPWYRVALGVCRRQIGASGKKIEKCHTGTSILSPYPGPWRVGSRSRNFIPGGYGFESGSKFHYQDMGLDLGIVATELRWKPPPAGSYKVIIDGDFTTEKARAGVVIRDGEGDVITSMAIRLYGIVDVGHAKAMAI</sequence>
<keyword evidence="2" id="KW-1185">Reference proteome</keyword>
<evidence type="ECO:0000313" key="1">
    <source>
        <dbReference type="EMBL" id="KAI5664591.1"/>
    </source>
</evidence>
<protein>
    <submittedName>
        <fullName evidence="1">Uncharacterized protein</fullName>
    </submittedName>
</protein>
<accession>A0ACC0AYR5</accession>
<dbReference type="EMBL" id="CM044705">
    <property type="protein sequence ID" value="KAI5664591.1"/>
    <property type="molecule type" value="Genomic_DNA"/>
</dbReference>
<organism evidence="1 2">
    <name type="scientific">Catharanthus roseus</name>
    <name type="common">Madagascar periwinkle</name>
    <name type="synonym">Vinca rosea</name>
    <dbReference type="NCBI Taxonomy" id="4058"/>
    <lineage>
        <taxon>Eukaryota</taxon>
        <taxon>Viridiplantae</taxon>
        <taxon>Streptophyta</taxon>
        <taxon>Embryophyta</taxon>
        <taxon>Tracheophyta</taxon>
        <taxon>Spermatophyta</taxon>
        <taxon>Magnoliopsida</taxon>
        <taxon>eudicotyledons</taxon>
        <taxon>Gunneridae</taxon>
        <taxon>Pentapetalae</taxon>
        <taxon>asterids</taxon>
        <taxon>lamiids</taxon>
        <taxon>Gentianales</taxon>
        <taxon>Apocynaceae</taxon>
        <taxon>Rauvolfioideae</taxon>
        <taxon>Vinceae</taxon>
        <taxon>Catharanthinae</taxon>
        <taxon>Catharanthus</taxon>
    </lineage>
</organism>
<name>A0ACC0AYR5_CATRO</name>
<evidence type="ECO:0000313" key="2">
    <source>
        <dbReference type="Proteomes" id="UP001060085"/>
    </source>
</evidence>
<proteinExistence type="predicted"/>